<feature type="domain" description="Transglycosylase SLT" evidence="3">
    <location>
        <begin position="183"/>
        <end position="244"/>
    </location>
</feature>
<evidence type="ECO:0000313" key="4">
    <source>
        <dbReference type="EMBL" id="WIX82411.1"/>
    </source>
</evidence>
<evidence type="ECO:0000256" key="2">
    <source>
        <dbReference type="SAM" id="SignalP"/>
    </source>
</evidence>
<dbReference type="SUPFAM" id="SSF53955">
    <property type="entry name" value="Lysozyme-like"/>
    <property type="match status" value="1"/>
</dbReference>
<feature type="signal peptide" evidence="2">
    <location>
        <begin position="1"/>
        <end position="31"/>
    </location>
</feature>
<feature type="chain" id="PRO_5040743915" evidence="2">
    <location>
        <begin position="32"/>
        <end position="416"/>
    </location>
</feature>
<keyword evidence="4" id="KW-0808">Transferase</keyword>
<feature type="region of interest" description="Disordered" evidence="1">
    <location>
        <begin position="276"/>
        <end position="416"/>
    </location>
</feature>
<accession>A0A9Y2INB7</accession>
<gene>
    <name evidence="4" type="ORF">QRX50_17400</name>
</gene>
<dbReference type="RefSeq" id="WP_285972981.1">
    <property type="nucleotide sequence ID" value="NZ_CP127294.1"/>
</dbReference>
<dbReference type="PANTHER" id="PTHR30163:SF8">
    <property type="entry name" value="LYTIC MUREIN TRANSGLYCOSYLASE"/>
    <property type="match status" value="1"/>
</dbReference>
<protein>
    <submittedName>
        <fullName evidence="4">Lytic murein transglycosylase</fullName>
        <ecNumber evidence="4">2.4.-.-</ecNumber>
    </submittedName>
</protein>
<evidence type="ECO:0000259" key="3">
    <source>
        <dbReference type="Pfam" id="PF13406"/>
    </source>
</evidence>
<dbReference type="EC" id="2.4.-.-" evidence="4"/>
<organism evidence="4 5">
    <name type="scientific">Amycolatopsis carbonis</name>
    <dbReference type="NCBI Taxonomy" id="715471"/>
    <lineage>
        <taxon>Bacteria</taxon>
        <taxon>Bacillati</taxon>
        <taxon>Actinomycetota</taxon>
        <taxon>Actinomycetes</taxon>
        <taxon>Pseudonocardiales</taxon>
        <taxon>Pseudonocardiaceae</taxon>
        <taxon>Amycolatopsis</taxon>
    </lineage>
</organism>
<sequence length="416" mass="41625">MGKHRPRRRSVRGKAAAALAGGALVVLPTVAASGLPAPLAAPAPTASGTSLPPLAVPWVPPNIVLPPVAVDGSLPQPPTPLPLTVPGFHVSTGSATPSGPLGIPGSMLKAYQNAADIMSREQPGCHLDWQLLAAIGRIESNHARGGYVDAQGNTLEPILGPVLDGSGPFAAIRDTDGGRFDGNAAWDRAVGATQFIPSTWAGYASDGNGDGVSNPNNIYDETLATARYLCSGGLDLSSDATQRVAVRRYNNSQSYVDTVMAYAAAYRGGVSQLPDSQVPIGAPPGPDAIAAAAGSPLGDPAPPPPPVVTPPGSPTQLPPSTTPSSPTTTPTDPSTTPSDSSDTPPSDSSTPPSDSSTPPSDSSTPPSGSSTPPADSTPPSTTTPTTTTSSSSTDSSTSTVSDTTPPPETTSTTPTS</sequence>
<dbReference type="EMBL" id="CP127294">
    <property type="protein sequence ID" value="WIX82411.1"/>
    <property type="molecule type" value="Genomic_DNA"/>
</dbReference>
<dbReference type="Proteomes" id="UP001236014">
    <property type="component" value="Chromosome"/>
</dbReference>
<reference evidence="4 5" key="1">
    <citation type="submission" date="2023-06" db="EMBL/GenBank/DDBJ databases">
        <authorList>
            <person name="Oyuntsetseg B."/>
            <person name="Kim S.B."/>
        </authorList>
    </citation>
    <scope>NUCLEOTIDE SEQUENCE [LARGE SCALE GENOMIC DNA]</scope>
    <source>
        <strain evidence="4 5">2-15</strain>
    </source>
</reference>
<dbReference type="PANTHER" id="PTHR30163">
    <property type="entry name" value="MEMBRANE-BOUND LYTIC MUREIN TRANSGLYCOSYLASE B"/>
    <property type="match status" value="1"/>
</dbReference>
<feature type="compositionally biased region" description="Pro residues" evidence="1">
    <location>
        <begin position="299"/>
        <end position="321"/>
    </location>
</feature>
<dbReference type="CDD" id="cd13399">
    <property type="entry name" value="Slt35-like"/>
    <property type="match status" value="1"/>
</dbReference>
<dbReference type="InterPro" id="IPR043426">
    <property type="entry name" value="MltB-like"/>
</dbReference>
<dbReference type="GO" id="GO:0009253">
    <property type="term" value="P:peptidoglycan catabolic process"/>
    <property type="evidence" value="ECO:0007669"/>
    <property type="project" value="TreeGrafter"/>
</dbReference>
<dbReference type="GO" id="GO:0008933">
    <property type="term" value="F:peptidoglycan lytic transglycosylase activity"/>
    <property type="evidence" value="ECO:0007669"/>
    <property type="project" value="TreeGrafter"/>
</dbReference>
<feature type="compositionally biased region" description="Low complexity" evidence="1">
    <location>
        <begin position="287"/>
        <end position="298"/>
    </location>
</feature>
<dbReference type="Gene3D" id="1.10.530.10">
    <property type="match status" value="1"/>
</dbReference>
<dbReference type="InterPro" id="IPR031304">
    <property type="entry name" value="SLT_2"/>
</dbReference>
<feature type="compositionally biased region" description="Low complexity" evidence="1">
    <location>
        <begin position="322"/>
        <end position="416"/>
    </location>
</feature>
<keyword evidence="4" id="KW-0328">Glycosyltransferase</keyword>
<keyword evidence="2" id="KW-0732">Signal</keyword>
<evidence type="ECO:0000256" key="1">
    <source>
        <dbReference type="SAM" id="MobiDB-lite"/>
    </source>
</evidence>
<name>A0A9Y2INB7_9PSEU</name>
<evidence type="ECO:0000313" key="5">
    <source>
        <dbReference type="Proteomes" id="UP001236014"/>
    </source>
</evidence>
<proteinExistence type="predicted"/>
<keyword evidence="5" id="KW-1185">Reference proteome</keyword>
<dbReference type="GO" id="GO:0016757">
    <property type="term" value="F:glycosyltransferase activity"/>
    <property type="evidence" value="ECO:0007669"/>
    <property type="project" value="UniProtKB-KW"/>
</dbReference>
<dbReference type="KEGG" id="acab:QRX50_17400"/>
<dbReference type="Pfam" id="PF13406">
    <property type="entry name" value="SLT_2"/>
    <property type="match status" value="1"/>
</dbReference>
<dbReference type="AlphaFoldDB" id="A0A9Y2INB7"/>
<dbReference type="InterPro" id="IPR023346">
    <property type="entry name" value="Lysozyme-like_dom_sf"/>
</dbReference>